<organism evidence="1">
    <name type="scientific">viral metagenome</name>
    <dbReference type="NCBI Taxonomy" id="1070528"/>
    <lineage>
        <taxon>unclassified sequences</taxon>
        <taxon>metagenomes</taxon>
        <taxon>organismal metagenomes</taxon>
    </lineage>
</organism>
<name>A0A6H1ZCQ4_9ZZZZ</name>
<protein>
    <submittedName>
        <fullName evidence="1">Uncharacterized protein</fullName>
    </submittedName>
</protein>
<gene>
    <name evidence="3" type="ORF">MM415A00124_0030</name>
    <name evidence="2" type="ORF">MM415B00156_0030</name>
    <name evidence="1" type="ORF">TM448A00198_0026</name>
</gene>
<dbReference type="EMBL" id="MT141576">
    <property type="protein sequence ID" value="QJA67790.1"/>
    <property type="molecule type" value="Genomic_DNA"/>
</dbReference>
<accession>A0A6H1ZCQ4</accession>
<dbReference type="EMBL" id="MT143987">
    <property type="protein sequence ID" value="QJA45211.1"/>
    <property type="molecule type" value="Genomic_DNA"/>
</dbReference>
<sequence length="82" mass="9219">MAGEFIYGAHVAFQAVTRPFRQRRAIAALRALSDAKDALRWAKFRGDTRAQAAAEVAVFKARTEQLRAELALNTFASRPRER</sequence>
<reference evidence="1" key="1">
    <citation type="submission" date="2020-03" db="EMBL/GenBank/DDBJ databases">
        <title>The deep terrestrial virosphere.</title>
        <authorList>
            <person name="Holmfeldt K."/>
            <person name="Nilsson E."/>
            <person name="Simone D."/>
            <person name="Lopez-Fernandez M."/>
            <person name="Wu X."/>
            <person name="de Brujin I."/>
            <person name="Lundin D."/>
            <person name="Andersson A."/>
            <person name="Bertilsson S."/>
            <person name="Dopson M."/>
        </authorList>
    </citation>
    <scope>NUCLEOTIDE SEQUENCE</scope>
    <source>
        <strain evidence="3">MM415A00124</strain>
        <strain evidence="2">MM415B00156</strain>
        <strain evidence="1">TM448A00198</strain>
    </source>
</reference>
<dbReference type="EMBL" id="MT145191">
    <property type="protein sequence ID" value="QJI04855.1"/>
    <property type="molecule type" value="Genomic_DNA"/>
</dbReference>
<evidence type="ECO:0000313" key="2">
    <source>
        <dbReference type="EMBL" id="QJA67790.1"/>
    </source>
</evidence>
<evidence type="ECO:0000313" key="1">
    <source>
        <dbReference type="EMBL" id="QJA45211.1"/>
    </source>
</evidence>
<proteinExistence type="predicted"/>
<dbReference type="AlphaFoldDB" id="A0A6H1ZCQ4"/>
<evidence type="ECO:0000313" key="3">
    <source>
        <dbReference type="EMBL" id="QJI04855.1"/>
    </source>
</evidence>